<reference evidence="3" key="1">
    <citation type="submission" date="2018-02" db="EMBL/GenBank/DDBJ databases">
        <authorList>
            <person name="Cohen D.B."/>
            <person name="Kent A.D."/>
        </authorList>
    </citation>
    <scope>NUCLEOTIDE SEQUENCE</scope>
</reference>
<protein>
    <recommendedName>
        <fullName evidence="2">CCHC-type domain-containing protein</fullName>
    </recommendedName>
</protein>
<dbReference type="PANTHER" id="PTHR11439">
    <property type="entry name" value="GAG-POL-RELATED RETROTRANSPOSON"/>
    <property type="match status" value="1"/>
</dbReference>
<evidence type="ECO:0000313" key="3">
    <source>
        <dbReference type="EMBL" id="SPD15851.1"/>
    </source>
</evidence>
<dbReference type="Gene3D" id="3.30.420.10">
    <property type="entry name" value="Ribonuclease H-like superfamily/Ribonuclease H"/>
    <property type="match status" value="1"/>
</dbReference>
<dbReference type="Pfam" id="PF25597">
    <property type="entry name" value="SH3_retrovirus"/>
    <property type="match status" value="1"/>
</dbReference>
<dbReference type="InterPro" id="IPR013103">
    <property type="entry name" value="RVT_2"/>
</dbReference>
<feature type="domain" description="CCHC-type" evidence="2">
    <location>
        <begin position="25"/>
        <end position="41"/>
    </location>
</feature>
<proteinExistence type="predicted"/>
<dbReference type="InterPro" id="IPR057670">
    <property type="entry name" value="SH3_retrovirus"/>
</dbReference>
<dbReference type="GO" id="GO:0008270">
    <property type="term" value="F:zinc ion binding"/>
    <property type="evidence" value="ECO:0007669"/>
    <property type="project" value="InterPro"/>
</dbReference>
<dbReference type="InterPro" id="IPR012337">
    <property type="entry name" value="RNaseH-like_sf"/>
</dbReference>
<dbReference type="AlphaFoldDB" id="A0A2N9HW52"/>
<dbReference type="InterPro" id="IPR043502">
    <property type="entry name" value="DNA/RNA_pol_sf"/>
</dbReference>
<gene>
    <name evidence="3" type="ORF">FSB_LOCUS43733</name>
</gene>
<dbReference type="GO" id="GO:0003676">
    <property type="term" value="F:nucleic acid binding"/>
    <property type="evidence" value="ECO:0007669"/>
    <property type="project" value="InterPro"/>
</dbReference>
<feature type="compositionally biased region" description="Polar residues" evidence="1">
    <location>
        <begin position="882"/>
        <end position="895"/>
    </location>
</feature>
<dbReference type="SUPFAM" id="SSF56672">
    <property type="entry name" value="DNA/RNA polymerases"/>
    <property type="match status" value="2"/>
</dbReference>
<dbReference type="InterPro" id="IPR001878">
    <property type="entry name" value="Znf_CCHC"/>
</dbReference>
<dbReference type="SUPFAM" id="SSF53098">
    <property type="entry name" value="Ribonuclease H-like"/>
    <property type="match status" value="1"/>
</dbReference>
<name>A0A2N9HW52_FAGSY</name>
<evidence type="ECO:0000259" key="2">
    <source>
        <dbReference type="SMART" id="SM00343"/>
    </source>
</evidence>
<sequence>MDKTELPKIVIATCLSSSSKNGSKYCKNCYKQRHLLFECPIVQCRYCHKICHIVYNCPTKPPKPGQSGILPRPGNHSIIAAATKESLSTPSPSSVSVSELGPLLFFMVKQFLSTSGKVSFAVSGKSQQNGRAEHKHCHILDSVRAFLLSASCPERFWGEAAFTAVYTINRFPSSVLQNVSPFERLYGTPSSYSSLRVFGCACFVLLQPHEHSKLEPRSRLCCFLGYGNEHKDPSPILPIPPADSPVSPVAHPLVVDPVLDQTPNLPPTAPIAPPPVVDPVLDQTPDLPLAAPLAASLISPQEPAPLVDLVTDQTPPPPFVDLTGCKWVYKIKTKSDGTIEWYKARLVDKGYAQEYGIDYEETFASVARITSVRSLLTIATVHQWPLFQMDIKNAFLNGDLTKEVYMQAPLGYSECPDKVCLLCRALYGLKQAPRAWFGKFSSIVHQFGFSSSPYDTTLFIRRSDKGMILLLLYVDDMIITGDDHSSISDFKQLLYQHFEMKDLGHLSYFLGLEMNARLTPLDGTPLSDATLYRQLVGSLVYLTVTRPDIAHVFHLVSQFLVAPHSTHYAAVIHILRYIKGTMFHGLHFSAHSTIDLCTYSNAYWVGDLTDRRSTSGFLRLSKHSSAAASVISGIAPLSPSEFRFIKGRKLWFYVTGEMKKPIKGSYEDGDVFKIRLIEWDYRKSNEFCRYCKRHGHTIETCYHLNRSIATITHGDTNQTPIAAIAPAHSESTITLTTDQLEDIISQALVQAGSASASSVLYVLPSKFSSWLLDFACCNHMTHYPSFFSHTSSARHAPSIHTANGSTMLVCSISTISTSKLSISNDPRTEHELGTGRRIGHLFELSSLHLLATSVSVATLSSPSLSLWHSQLGHASSSWTESFDHSSGSSSNERPYSSSKSSAPAPFEDPAPATTLRHSFWAAMTEKLDALSRNRTWDLVDLSADKSVVGCKWVFKIKTRSDGSIERYKTCLVAKASRQWKLFQMDVKNAFLNGDLSEEVYMQPPPSLFHPPDKLSSTVSRLSFSISSYDSALFLRRTSKGTILLLLYLDDMIITSDYLSGIQELKDFLCQNFEMKDLGHLSCFLGLEITSSDDDFYLTQAKYTFDLLSRAGLTDHKIVDTPIELNARLNSFWRTIA</sequence>
<feature type="domain" description="CCHC-type" evidence="2">
    <location>
        <begin position="43"/>
        <end position="59"/>
    </location>
</feature>
<dbReference type="SMART" id="SM00343">
    <property type="entry name" value="ZnF_C2HC"/>
    <property type="match status" value="3"/>
</dbReference>
<dbReference type="InterPro" id="IPR036397">
    <property type="entry name" value="RNaseH_sf"/>
</dbReference>
<dbReference type="Pfam" id="PF07727">
    <property type="entry name" value="RVT_2"/>
    <property type="match status" value="2"/>
</dbReference>
<dbReference type="EMBL" id="OIVN01004171">
    <property type="protein sequence ID" value="SPD15851.1"/>
    <property type="molecule type" value="Genomic_DNA"/>
</dbReference>
<accession>A0A2N9HW52</accession>
<organism evidence="3">
    <name type="scientific">Fagus sylvatica</name>
    <name type="common">Beechnut</name>
    <dbReference type="NCBI Taxonomy" id="28930"/>
    <lineage>
        <taxon>Eukaryota</taxon>
        <taxon>Viridiplantae</taxon>
        <taxon>Streptophyta</taxon>
        <taxon>Embryophyta</taxon>
        <taxon>Tracheophyta</taxon>
        <taxon>Spermatophyta</taxon>
        <taxon>Magnoliopsida</taxon>
        <taxon>eudicotyledons</taxon>
        <taxon>Gunneridae</taxon>
        <taxon>Pentapetalae</taxon>
        <taxon>rosids</taxon>
        <taxon>fabids</taxon>
        <taxon>Fagales</taxon>
        <taxon>Fagaceae</taxon>
        <taxon>Fagus</taxon>
    </lineage>
</organism>
<evidence type="ECO:0000256" key="1">
    <source>
        <dbReference type="SAM" id="MobiDB-lite"/>
    </source>
</evidence>
<feature type="domain" description="CCHC-type" evidence="2">
    <location>
        <begin position="687"/>
        <end position="703"/>
    </location>
</feature>
<feature type="region of interest" description="Disordered" evidence="1">
    <location>
        <begin position="882"/>
        <end position="908"/>
    </location>
</feature>
<dbReference type="PANTHER" id="PTHR11439:SF461">
    <property type="entry name" value="OS10G0432200 PROTEIN"/>
    <property type="match status" value="1"/>
</dbReference>